<dbReference type="RefSeq" id="WP_166288115.1">
    <property type="nucleotide sequence ID" value="NZ_CP049863.1"/>
</dbReference>
<sequence>MSISVSPDPRTRWGKGVLFGLGGSLIVSLIVLAFLWPVATSSPRDLPLVIAGPSEQTAAVEQALDTQSDGLFAFTEAKDRAEAVSAIEKREAYGAIVLGQKPEVLVASAANSAVAQQLTGVGAKLQQMLAQQVKAAGGDPSQLQVAVTDVVPLADTDPNGAGLAVASFPLTLGGIIGGMLVSFLVVGSWRKLTALTVYAVGAGLLVAAILQPWFGVLQGSFILNALVIGLSMFATGSLIVGLHSFLGRGGAVLGAILTLFVGNPISAATMPHQFLAGAWGDIGQGFVPGAASTLLRSVSYFPEAATSAQWWTLVIWSAAGIVLLTLGRLRRRAAEAKGVVTATSAA</sequence>
<dbReference type="KEGG" id="lvi:G7068_01955"/>
<keyword evidence="3" id="KW-1185">Reference proteome</keyword>
<evidence type="ECO:0008006" key="4">
    <source>
        <dbReference type="Google" id="ProtNLM"/>
    </source>
</evidence>
<evidence type="ECO:0000313" key="2">
    <source>
        <dbReference type="EMBL" id="QIK62102.1"/>
    </source>
</evidence>
<feature type="transmembrane region" description="Helical" evidence="1">
    <location>
        <begin position="192"/>
        <end position="214"/>
    </location>
</feature>
<proteinExistence type="predicted"/>
<protein>
    <recommendedName>
        <fullName evidence="4">ABC transporter permease</fullName>
    </recommendedName>
</protein>
<evidence type="ECO:0000256" key="1">
    <source>
        <dbReference type="SAM" id="Phobius"/>
    </source>
</evidence>
<dbReference type="AlphaFoldDB" id="A0A6G7XC70"/>
<dbReference type="Proteomes" id="UP000502677">
    <property type="component" value="Chromosome"/>
</dbReference>
<feature type="transmembrane region" description="Helical" evidence="1">
    <location>
        <begin position="308"/>
        <end position="327"/>
    </location>
</feature>
<organism evidence="2 3">
    <name type="scientific">Leucobacter viscericola</name>
    <dbReference type="NCBI Taxonomy" id="2714935"/>
    <lineage>
        <taxon>Bacteria</taxon>
        <taxon>Bacillati</taxon>
        <taxon>Actinomycetota</taxon>
        <taxon>Actinomycetes</taxon>
        <taxon>Micrococcales</taxon>
        <taxon>Microbacteriaceae</taxon>
        <taxon>Leucobacter</taxon>
    </lineage>
</organism>
<dbReference type="EMBL" id="CP049863">
    <property type="protein sequence ID" value="QIK62102.1"/>
    <property type="molecule type" value="Genomic_DNA"/>
</dbReference>
<reference evidence="2 3" key="1">
    <citation type="submission" date="2020-03" db="EMBL/GenBank/DDBJ databases">
        <title>Leucobacter sp. nov., isolated from beetles.</title>
        <authorList>
            <person name="Hyun D.-W."/>
            <person name="Bae J.-W."/>
        </authorList>
    </citation>
    <scope>NUCLEOTIDE SEQUENCE [LARGE SCALE GENOMIC DNA]</scope>
    <source>
        <strain evidence="2 3">HDW9C</strain>
    </source>
</reference>
<keyword evidence="1" id="KW-0812">Transmembrane</keyword>
<keyword evidence="1" id="KW-0472">Membrane</keyword>
<evidence type="ECO:0000313" key="3">
    <source>
        <dbReference type="Proteomes" id="UP000502677"/>
    </source>
</evidence>
<feature type="transmembrane region" description="Helical" evidence="1">
    <location>
        <begin position="161"/>
        <end position="185"/>
    </location>
</feature>
<feature type="transmembrane region" description="Helical" evidence="1">
    <location>
        <begin position="16"/>
        <end position="39"/>
    </location>
</feature>
<feature type="transmembrane region" description="Helical" evidence="1">
    <location>
        <begin position="220"/>
        <end position="242"/>
    </location>
</feature>
<accession>A0A6G7XC70</accession>
<name>A0A6G7XC70_9MICO</name>
<keyword evidence="1" id="KW-1133">Transmembrane helix</keyword>
<feature type="transmembrane region" description="Helical" evidence="1">
    <location>
        <begin position="249"/>
        <end position="270"/>
    </location>
</feature>
<gene>
    <name evidence="2" type="ORF">G7068_01955</name>
</gene>